<dbReference type="Proteomes" id="UP000012174">
    <property type="component" value="Unassembled WGS sequence"/>
</dbReference>
<proteinExistence type="predicted"/>
<reference evidence="3" key="1">
    <citation type="journal article" date="2013" name="Genome Announc.">
        <title>Draft genome sequence of the grapevine dieback fungus Eutypa lata UCR-EL1.</title>
        <authorList>
            <person name="Blanco-Ulate B."/>
            <person name="Rolshausen P.E."/>
            <person name="Cantu D."/>
        </authorList>
    </citation>
    <scope>NUCLEOTIDE SEQUENCE [LARGE SCALE GENOMIC DNA]</scope>
    <source>
        <strain evidence="3">UCR-EL1</strain>
    </source>
</reference>
<keyword evidence="3" id="KW-1185">Reference proteome</keyword>
<gene>
    <name evidence="2" type="ORF">UCREL1_8666</name>
</gene>
<dbReference type="HOGENOM" id="CLU_1077807_0_0_1"/>
<dbReference type="KEGG" id="ela:UCREL1_8666"/>
<name>M7SJ86_EUTLA</name>
<accession>M7SJ86</accession>
<evidence type="ECO:0000313" key="2">
    <source>
        <dbReference type="EMBL" id="EMR64373.1"/>
    </source>
</evidence>
<protein>
    <submittedName>
        <fullName evidence="2">Uncharacterized protein</fullName>
    </submittedName>
</protein>
<feature type="region of interest" description="Disordered" evidence="1">
    <location>
        <begin position="221"/>
        <end position="258"/>
    </location>
</feature>
<evidence type="ECO:0000313" key="3">
    <source>
        <dbReference type="Proteomes" id="UP000012174"/>
    </source>
</evidence>
<evidence type="ECO:0000256" key="1">
    <source>
        <dbReference type="SAM" id="MobiDB-lite"/>
    </source>
</evidence>
<feature type="region of interest" description="Disordered" evidence="1">
    <location>
        <begin position="1"/>
        <end position="22"/>
    </location>
</feature>
<dbReference type="EMBL" id="KB707086">
    <property type="protein sequence ID" value="EMR64373.1"/>
    <property type="molecule type" value="Genomic_DNA"/>
</dbReference>
<dbReference type="AlphaFoldDB" id="M7SJ86"/>
<sequence>MRGLTSSEHEETRSIRASFPMATQTEATVPQLTTTVPTTSFRRLLVGAENPLRIISEISKEVCEEIVTDTLGALCLEETRRITKDLKAFWMKNLRQTSRDDSLLGNKRPSLRDVMSDLDESFETNLDNFWEESGIEILPLEDLVTPPAPITDGDIFLLGFAVLAAKDGDELRSRYFRHLTTDDMQQLMDYYFHKCLSDLTYRFSELELNEIRQTFLGLSSKPKGTATAVDRAAQGARKRSASNDDEVQAPRSGIKSFK</sequence>
<organism evidence="2 3">
    <name type="scientific">Eutypa lata (strain UCR-EL1)</name>
    <name type="common">Grapevine dieback disease fungus</name>
    <name type="synonym">Eutypa armeniacae</name>
    <dbReference type="NCBI Taxonomy" id="1287681"/>
    <lineage>
        <taxon>Eukaryota</taxon>
        <taxon>Fungi</taxon>
        <taxon>Dikarya</taxon>
        <taxon>Ascomycota</taxon>
        <taxon>Pezizomycotina</taxon>
        <taxon>Sordariomycetes</taxon>
        <taxon>Xylariomycetidae</taxon>
        <taxon>Xylariales</taxon>
        <taxon>Diatrypaceae</taxon>
        <taxon>Eutypa</taxon>
    </lineage>
</organism>